<dbReference type="EC" id="4.2.99.18" evidence="2"/>
<proteinExistence type="predicted"/>
<dbReference type="Proteomes" id="UP000238479">
    <property type="component" value="Chromosome 3"/>
</dbReference>
<dbReference type="EMBL" id="PDCK01000041">
    <property type="protein sequence ID" value="PRQ44915.1"/>
    <property type="molecule type" value="Genomic_DNA"/>
</dbReference>
<dbReference type="SUPFAM" id="SSF56219">
    <property type="entry name" value="DNase I-like"/>
    <property type="match status" value="1"/>
</dbReference>
<gene>
    <name evidence="2" type="ORF">RchiOBHm_Chr3g0484441</name>
</gene>
<dbReference type="InterPro" id="IPR036691">
    <property type="entry name" value="Endo/exonu/phosph_ase_sf"/>
</dbReference>
<protein>
    <submittedName>
        <fullName evidence="2">Putative DNA-(Apurinic or apyrimidinic site) lyase</fullName>
        <ecNumber evidence="2">4.2.99.18</ecNumber>
    </submittedName>
</protein>
<dbReference type="Gramene" id="PRQ44915">
    <property type="protein sequence ID" value="PRQ44915"/>
    <property type="gene ID" value="RchiOBHm_Chr3g0484441"/>
</dbReference>
<sequence>MSDHDSEGRIVTVEFDSFYLISGYVPNSGDGLRRLELEKSKPLILTGDLKF</sequence>
<dbReference type="InterPro" id="IPR019825">
    <property type="entry name" value="Lectin_legB_Mn/Ca_BS"/>
</dbReference>
<dbReference type="AlphaFoldDB" id="A0A2P6RES2"/>
<keyword evidence="1" id="KW-0430">Lectin</keyword>
<evidence type="ECO:0000256" key="1">
    <source>
        <dbReference type="ARBA" id="ARBA00022734"/>
    </source>
</evidence>
<keyword evidence="2" id="KW-0456">Lyase</keyword>
<organism evidence="2 3">
    <name type="scientific">Rosa chinensis</name>
    <name type="common">China rose</name>
    <dbReference type="NCBI Taxonomy" id="74649"/>
    <lineage>
        <taxon>Eukaryota</taxon>
        <taxon>Viridiplantae</taxon>
        <taxon>Streptophyta</taxon>
        <taxon>Embryophyta</taxon>
        <taxon>Tracheophyta</taxon>
        <taxon>Spermatophyta</taxon>
        <taxon>Magnoliopsida</taxon>
        <taxon>eudicotyledons</taxon>
        <taxon>Gunneridae</taxon>
        <taxon>Pentapetalae</taxon>
        <taxon>rosids</taxon>
        <taxon>fabids</taxon>
        <taxon>Rosales</taxon>
        <taxon>Rosaceae</taxon>
        <taxon>Rosoideae</taxon>
        <taxon>Rosoideae incertae sedis</taxon>
        <taxon>Rosa</taxon>
    </lineage>
</organism>
<name>A0A2P6RES2_ROSCH</name>
<dbReference type="Gene3D" id="3.60.10.10">
    <property type="entry name" value="Endonuclease/exonuclease/phosphatase"/>
    <property type="match status" value="1"/>
</dbReference>
<keyword evidence="3" id="KW-1185">Reference proteome</keyword>
<dbReference type="STRING" id="74649.A0A2P6RES2"/>
<reference evidence="2 3" key="1">
    <citation type="journal article" date="2018" name="Nat. Genet.">
        <title>The Rosa genome provides new insights in the design of modern roses.</title>
        <authorList>
            <person name="Bendahmane M."/>
        </authorList>
    </citation>
    <scope>NUCLEOTIDE SEQUENCE [LARGE SCALE GENOMIC DNA]</scope>
    <source>
        <strain evidence="3">cv. Old Blush</strain>
    </source>
</reference>
<dbReference type="GO" id="GO:0140078">
    <property type="term" value="F:class I DNA-(apurinic or apyrimidinic site) endonuclease activity"/>
    <property type="evidence" value="ECO:0007669"/>
    <property type="project" value="UniProtKB-EC"/>
</dbReference>
<accession>A0A2P6RES2</accession>
<comment type="caution">
    <text evidence="2">The sequence shown here is derived from an EMBL/GenBank/DDBJ whole genome shotgun (WGS) entry which is preliminary data.</text>
</comment>
<evidence type="ECO:0000313" key="2">
    <source>
        <dbReference type="EMBL" id="PRQ44915.1"/>
    </source>
</evidence>
<evidence type="ECO:0000313" key="3">
    <source>
        <dbReference type="Proteomes" id="UP000238479"/>
    </source>
</evidence>
<dbReference type="GO" id="GO:0030246">
    <property type="term" value="F:carbohydrate binding"/>
    <property type="evidence" value="ECO:0007669"/>
    <property type="project" value="UniProtKB-KW"/>
</dbReference>
<dbReference type="PROSITE" id="PS00307">
    <property type="entry name" value="LECTIN_LEGUME_BETA"/>
    <property type="match status" value="1"/>
</dbReference>